<protein>
    <recommendedName>
        <fullName evidence="2">LysM domain-containing protein</fullName>
    </recommendedName>
</protein>
<evidence type="ECO:0000259" key="2">
    <source>
        <dbReference type="PROSITE" id="PS51782"/>
    </source>
</evidence>
<feature type="region of interest" description="Disordered" evidence="1">
    <location>
        <begin position="90"/>
        <end position="126"/>
    </location>
</feature>
<dbReference type="InterPro" id="IPR018392">
    <property type="entry name" value="LysM"/>
</dbReference>
<reference evidence="3 4" key="1">
    <citation type="journal article" date="2013" name="Proc. Natl. Acad. Sci. U.S.A.">
        <title>Fine-scale variation in meiotic recombination in Mimulus inferred from population shotgun sequencing.</title>
        <authorList>
            <person name="Hellsten U."/>
            <person name="Wright K.M."/>
            <person name="Jenkins J."/>
            <person name="Shu S."/>
            <person name="Yuan Y."/>
            <person name="Wessler S.R."/>
            <person name="Schmutz J."/>
            <person name="Willis J.H."/>
            <person name="Rokhsar D.S."/>
        </authorList>
    </citation>
    <scope>NUCLEOTIDE SEQUENCE [LARGE SCALE GENOMIC DNA]</scope>
    <source>
        <strain evidence="4">cv. DUN x IM62</strain>
    </source>
</reference>
<dbReference type="InterPro" id="IPR036779">
    <property type="entry name" value="LysM_dom_sf"/>
</dbReference>
<sequence>MRDQKSEKKPQTNPSKSLRKPPTSKIHFRTAKTEMSNPPRDGGGGGGDGNKNNESDKTVAKTAGFVVFSGIAMSILKAIISPFNNSNQCHTSKMEPLNDSTQIGKTRAQPPPPCCKSSSPPPPLQAPPLQKPVTIPVEQNVTESTAKTVKIVKGDTLWGLSREYGVSIEAIKEANGLSGDTIYAGKKLVIP</sequence>
<dbReference type="SMART" id="SM00257">
    <property type="entry name" value="LysM"/>
    <property type="match status" value="1"/>
</dbReference>
<dbReference type="AlphaFoldDB" id="A0A022RL11"/>
<feature type="compositionally biased region" description="Basic and acidic residues" evidence="1">
    <location>
        <begin position="1"/>
        <end position="10"/>
    </location>
</feature>
<feature type="domain" description="LysM" evidence="2">
    <location>
        <begin position="147"/>
        <end position="190"/>
    </location>
</feature>
<dbReference type="Proteomes" id="UP000030748">
    <property type="component" value="Unassembled WGS sequence"/>
</dbReference>
<dbReference type="eggNOG" id="ENOG502S5G3">
    <property type="taxonomic scope" value="Eukaryota"/>
</dbReference>
<accession>A0A022RL11</accession>
<name>A0A022RL11_ERYGU</name>
<dbReference type="PANTHER" id="PTHR33734">
    <property type="entry name" value="LYSM DOMAIN-CONTAINING GPI-ANCHORED PROTEIN 2"/>
    <property type="match status" value="1"/>
</dbReference>
<feature type="region of interest" description="Disordered" evidence="1">
    <location>
        <begin position="1"/>
        <end position="56"/>
    </location>
</feature>
<evidence type="ECO:0000313" key="4">
    <source>
        <dbReference type="Proteomes" id="UP000030748"/>
    </source>
</evidence>
<dbReference type="SUPFAM" id="SSF54106">
    <property type="entry name" value="LysM domain"/>
    <property type="match status" value="1"/>
</dbReference>
<gene>
    <name evidence="3" type="ORF">MIMGU_mgv1a014389mg</name>
</gene>
<dbReference type="CDD" id="cd00118">
    <property type="entry name" value="LysM"/>
    <property type="match status" value="1"/>
</dbReference>
<proteinExistence type="predicted"/>
<evidence type="ECO:0000256" key="1">
    <source>
        <dbReference type="SAM" id="MobiDB-lite"/>
    </source>
</evidence>
<organism evidence="3 4">
    <name type="scientific">Erythranthe guttata</name>
    <name type="common">Yellow monkey flower</name>
    <name type="synonym">Mimulus guttatus</name>
    <dbReference type="NCBI Taxonomy" id="4155"/>
    <lineage>
        <taxon>Eukaryota</taxon>
        <taxon>Viridiplantae</taxon>
        <taxon>Streptophyta</taxon>
        <taxon>Embryophyta</taxon>
        <taxon>Tracheophyta</taxon>
        <taxon>Spermatophyta</taxon>
        <taxon>Magnoliopsida</taxon>
        <taxon>eudicotyledons</taxon>
        <taxon>Gunneridae</taxon>
        <taxon>Pentapetalae</taxon>
        <taxon>asterids</taxon>
        <taxon>lamiids</taxon>
        <taxon>Lamiales</taxon>
        <taxon>Phrymaceae</taxon>
        <taxon>Erythranthe</taxon>
    </lineage>
</organism>
<dbReference type="EMBL" id="KI630365">
    <property type="protein sequence ID" value="EYU41112.1"/>
    <property type="molecule type" value="Genomic_DNA"/>
</dbReference>
<dbReference type="PROSITE" id="PS51782">
    <property type="entry name" value="LYSM"/>
    <property type="match status" value="1"/>
</dbReference>
<dbReference type="PANTHER" id="PTHR33734:SF26">
    <property type="entry name" value="LYSM DOMAIN-CONTAINING PROTEIN"/>
    <property type="match status" value="1"/>
</dbReference>
<feature type="compositionally biased region" description="Pro residues" evidence="1">
    <location>
        <begin position="109"/>
        <end position="126"/>
    </location>
</feature>
<keyword evidence="4" id="KW-1185">Reference proteome</keyword>
<evidence type="ECO:0000313" key="3">
    <source>
        <dbReference type="EMBL" id="EYU41112.1"/>
    </source>
</evidence>
<dbReference type="Pfam" id="PF01476">
    <property type="entry name" value="LysM"/>
    <property type="match status" value="1"/>
</dbReference>
<dbReference type="Gene3D" id="3.10.350.10">
    <property type="entry name" value="LysM domain"/>
    <property type="match status" value="1"/>
</dbReference>